<dbReference type="Pfam" id="PF08532">
    <property type="entry name" value="Glyco_hydro_42M"/>
    <property type="match status" value="1"/>
</dbReference>
<dbReference type="InterPro" id="IPR003476">
    <property type="entry name" value="Glyco_hydro_42"/>
</dbReference>
<dbReference type="InterPro" id="IPR013738">
    <property type="entry name" value="Beta_galactosidase_Trimer"/>
</dbReference>
<keyword evidence="6" id="KW-0862">Zinc</keyword>
<dbReference type="GO" id="GO:0009341">
    <property type="term" value="C:beta-galactosidase complex"/>
    <property type="evidence" value="ECO:0007669"/>
    <property type="project" value="InterPro"/>
</dbReference>
<comment type="similarity">
    <text evidence="2">Belongs to the glycosyl hydrolase 42 family.</text>
</comment>
<keyword evidence="4" id="KW-0479">Metal-binding</keyword>
<evidence type="ECO:0000259" key="9">
    <source>
        <dbReference type="Pfam" id="PF08532"/>
    </source>
</evidence>
<feature type="domain" description="Glycoside hydrolase family 42 N-terminal" evidence="8">
    <location>
        <begin position="13"/>
        <end position="405"/>
    </location>
</feature>
<dbReference type="PANTHER" id="PTHR36447:SF2">
    <property type="entry name" value="BETA-GALACTOSIDASE YESZ"/>
    <property type="match status" value="1"/>
</dbReference>
<dbReference type="SUPFAM" id="SSF52317">
    <property type="entry name" value="Class I glutamine amidotransferase-like"/>
    <property type="match status" value="1"/>
</dbReference>
<dbReference type="Gene3D" id="3.40.50.880">
    <property type="match status" value="1"/>
</dbReference>
<evidence type="ECO:0000256" key="1">
    <source>
        <dbReference type="ARBA" id="ARBA00001412"/>
    </source>
</evidence>
<comment type="catalytic activity">
    <reaction evidence="1">
        <text>Hydrolysis of terminal non-reducing beta-D-galactose residues in beta-D-galactosides.</text>
        <dbReference type="EC" id="3.2.1.23"/>
    </reaction>
</comment>
<dbReference type="Proteomes" id="UP000050417">
    <property type="component" value="Unassembled WGS sequence"/>
</dbReference>
<evidence type="ECO:0000313" key="11">
    <source>
        <dbReference type="Proteomes" id="UP000050417"/>
    </source>
</evidence>
<organism evidence="10 11">
    <name type="scientific">Ornatilinea apprima</name>
    <dbReference type="NCBI Taxonomy" id="1134406"/>
    <lineage>
        <taxon>Bacteria</taxon>
        <taxon>Bacillati</taxon>
        <taxon>Chloroflexota</taxon>
        <taxon>Anaerolineae</taxon>
        <taxon>Anaerolineales</taxon>
        <taxon>Anaerolineaceae</taxon>
        <taxon>Ornatilinea</taxon>
    </lineage>
</organism>
<dbReference type="OrthoDB" id="9800974at2"/>
<evidence type="ECO:0000256" key="2">
    <source>
        <dbReference type="ARBA" id="ARBA00005940"/>
    </source>
</evidence>
<feature type="domain" description="Beta-galactosidase trimerisation" evidence="9">
    <location>
        <begin position="452"/>
        <end position="625"/>
    </location>
</feature>
<evidence type="ECO:0000313" key="10">
    <source>
        <dbReference type="EMBL" id="KPL78770.1"/>
    </source>
</evidence>
<dbReference type="GO" id="GO:0005975">
    <property type="term" value="P:carbohydrate metabolic process"/>
    <property type="evidence" value="ECO:0007669"/>
    <property type="project" value="InterPro"/>
</dbReference>
<evidence type="ECO:0000256" key="3">
    <source>
        <dbReference type="ARBA" id="ARBA00012756"/>
    </source>
</evidence>
<dbReference type="Pfam" id="PF02449">
    <property type="entry name" value="Glyco_hydro_42"/>
    <property type="match status" value="1"/>
</dbReference>
<dbReference type="SUPFAM" id="SSF51445">
    <property type="entry name" value="(Trans)glycosidases"/>
    <property type="match status" value="1"/>
</dbReference>
<dbReference type="InterPro" id="IPR017853">
    <property type="entry name" value="GH"/>
</dbReference>
<gene>
    <name evidence="10" type="ORF">ADN00_05925</name>
</gene>
<keyword evidence="7" id="KW-0326">Glycosidase</keyword>
<dbReference type="EC" id="3.2.1.23" evidence="3"/>
<dbReference type="PANTHER" id="PTHR36447">
    <property type="entry name" value="BETA-GALACTOSIDASE GANA"/>
    <property type="match status" value="1"/>
</dbReference>
<evidence type="ECO:0000256" key="6">
    <source>
        <dbReference type="ARBA" id="ARBA00022833"/>
    </source>
</evidence>
<dbReference type="InterPro" id="IPR029062">
    <property type="entry name" value="Class_I_gatase-like"/>
</dbReference>
<dbReference type="GO" id="GO:0046872">
    <property type="term" value="F:metal ion binding"/>
    <property type="evidence" value="ECO:0007669"/>
    <property type="project" value="UniProtKB-KW"/>
</dbReference>
<protein>
    <recommendedName>
        <fullName evidence="3">beta-galactosidase</fullName>
        <ecNumber evidence="3">3.2.1.23</ecNumber>
    </recommendedName>
</protein>
<dbReference type="EMBL" id="LGCL01000016">
    <property type="protein sequence ID" value="KPL78770.1"/>
    <property type="molecule type" value="Genomic_DNA"/>
</dbReference>
<keyword evidence="5" id="KW-0378">Hydrolase</keyword>
<dbReference type="STRING" id="1134406.ADN00_05925"/>
<sequence length="721" mass="82977">MIEQQTFHYGASYSPLIFDEAEWEKDLVLMHKSGMNLIRLGDVHASWDRIEPREGFFEFEKLGRFYSKANDFGIKIIISTGASSPPLWLAKKHPDLPLLSNTGQRYPLGASYHWACIHHPGYQIALERYICALLEFTAQQPNHFGWQITNEIGFPFLPAREESILGLYCYCDHCGAKFREWIKEKYQSLEAVTQAWSWGTTNYVYNDWADIFPPESMPAAWAGVTKWIDWRLFWQQAFAEYAGWQHQLIRQRDHDHPTSVNTFNFKGYDRFGTFMGLDQWQIAKKVDHIGYDLYPGSGNKMASRPEHISIFLDHGRSVAQSVGRDFWLHEIESGPIGGWVMGPDFNTRPQDVTNYVMDSLGHDVKLILFMPWREWDYQPLHWGALVDLDGKPTKRYQSALELGNFIRDHNEFLMQAHAPRGEVAILESKPNAIFFRGIDEEEQLFTAQRGAYRAFWEAGYSVDFITPEQVFSGSANPYRVIVMPMMGLLDVDLSEMLAEYVNNGGTLVGFSRCGTLDSRGWYQHNLPISGLRKAFGIERVEPDRLDGVQIDFNGELFDGWWNRDMVIPEKETKVLATFLDQYPAVTLSSYGSGNAIYLASQCDSGHLKNGQSILAQIIKQVLPQLGIHPRFKLEYTQKKHREIDPHLLIGADRVWVLISNYLRTASQTRLSIDLRDQKAIEVKRIWPKEGVIDWSQKSEELLMSFSLDSEEVSVIEIILEN</sequence>
<dbReference type="CDD" id="cd03143">
    <property type="entry name" value="A4_beta-galactosidase_middle_domain"/>
    <property type="match status" value="1"/>
</dbReference>
<accession>A0A0N8GNQ7</accession>
<dbReference type="RefSeq" id="WP_075062046.1">
    <property type="nucleotide sequence ID" value="NZ_LGCL01000016.1"/>
</dbReference>
<reference evidence="10 11" key="1">
    <citation type="submission" date="2015-07" db="EMBL/GenBank/DDBJ databases">
        <title>Genome sequence of Ornatilinea apprima DSM 23815.</title>
        <authorList>
            <person name="Hemp J."/>
            <person name="Ward L.M."/>
            <person name="Pace L.A."/>
            <person name="Fischer W.W."/>
        </authorList>
    </citation>
    <scope>NUCLEOTIDE SEQUENCE [LARGE SCALE GENOMIC DNA]</scope>
    <source>
        <strain evidence="10 11">P3M-1</strain>
    </source>
</reference>
<keyword evidence="11" id="KW-1185">Reference proteome</keyword>
<evidence type="ECO:0000256" key="4">
    <source>
        <dbReference type="ARBA" id="ARBA00022723"/>
    </source>
</evidence>
<dbReference type="GO" id="GO:0004565">
    <property type="term" value="F:beta-galactosidase activity"/>
    <property type="evidence" value="ECO:0007669"/>
    <property type="project" value="UniProtKB-EC"/>
</dbReference>
<dbReference type="Gene3D" id="3.20.20.80">
    <property type="entry name" value="Glycosidases"/>
    <property type="match status" value="1"/>
</dbReference>
<dbReference type="AlphaFoldDB" id="A0A0N8GNQ7"/>
<proteinExistence type="inferred from homology"/>
<evidence type="ECO:0000256" key="7">
    <source>
        <dbReference type="ARBA" id="ARBA00023295"/>
    </source>
</evidence>
<dbReference type="InterPro" id="IPR013529">
    <property type="entry name" value="Glyco_hydro_42_N"/>
</dbReference>
<name>A0A0N8GNQ7_9CHLR</name>
<evidence type="ECO:0000256" key="5">
    <source>
        <dbReference type="ARBA" id="ARBA00022801"/>
    </source>
</evidence>
<evidence type="ECO:0000259" key="8">
    <source>
        <dbReference type="Pfam" id="PF02449"/>
    </source>
</evidence>
<comment type="caution">
    <text evidence="10">The sequence shown here is derived from an EMBL/GenBank/DDBJ whole genome shotgun (WGS) entry which is preliminary data.</text>
</comment>